<sequence>MPPRSDKAFWRFARTEIKPTSRLDGSEPSPKRPRTDGISSMRQSCVLDGKDASEASTSHAKRIKLQVNLRKSIQIDDTDTSDDEPLMNLIAARSGRSKEGERTIVASGDQHNTGVGNASHLAQGSHGSDDEPLIDRVKARSHKQPETDTKMYPGAAPRADGDVEKSPDVPAAPSCLSPSYNAIYHTSRDDKTLFTGADTPEDLSSTTLMLQNSVYGEKASLTPAFESVSSAPSNPYAGSFEGFRRVPSPDRLFTNMRLQDVNKLILAMGRADRKRGAAKRSAQKNKAEKGKGKVGGKGKDEKKVELLLNADAAEDMPMADGCPDEVGVEAPENVEMDDSDGFNGTGVHAGGDADEERVDSDDTMGGDKDDECAASPAAAKKLRMVEVPDFEPRASALNEAITKASKASAKRETCIRRAARSTPATEITNLTEDEPTELPPTIPHTITKSAVSLADQLFLEPPSPLPPSECPKGAVKREADFLKGFNTHWWAGGLSHRAAIQSVNAALRSSIPRFSEEEGRFCLRSLFAQNKLAIRHDLVYHQDCDPGANAPPPTPLKERQYISPSQQLARDLRRVEMQPYRSSFGKISEARYRVLEMRLESAVRMERTVFQDGDETMKGCARAVNEWMSEGMKFSEKEVRAALEYLVRQGKVEIEGDVVRLVSWE</sequence>
<evidence type="ECO:0000313" key="1">
    <source>
        <dbReference type="EMBL" id="KAF2621111.1"/>
    </source>
</evidence>
<accession>A0ACB6RGN0</accession>
<organism evidence="1 2">
    <name type="scientific">Macroventuria anomochaeta</name>
    <dbReference type="NCBI Taxonomy" id="301207"/>
    <lineage>
        <taxon>Eukaryota</taxon>
        <taxon>Fungi</taxon>
        <taxon>Dikarya</taxon>
        <taxon>Ascomycota</taxon>
        <taxon>Pezizomycotina</taxon>
        <taxon>Dothideomycetes</taxon>
        <taxon>Pleosporomycetidae</taxon>
        <taxon>Pleosporales</taxon>
        <taxon>Pleosporineae</taxon>
        <taxon>Didymellaceae</taxon>
        <taxon>Macroventuria</taxon>
    </lineage>
</organism>
<dbReference type="Proteomes" id="UP000799754">
    <property type="component" value="Unassembled WGS sequence"/>
</dbReference>
<reference evidence="1" key="1">
    <citation type="journal article" date="2020" name="Stud. Mycol.">
        <title>101 Dothideomycetes genomes: a test case for predicting lifestyles and emergence of pathogens.</title>
        <authorList>
            <person name="Haridas S."/>
            <person name="Albert R."/>
            <person name="Binder M."/>
            <person name="Bloem J."/>
            <person name="Labutti K."/>
            <person name="Salamov A."/>
            <person name="Andreopoulos B."/>
            <person name="Baker S."/>
            <person name="Barry K."/>
            <person name="Bills G."/>
            <person name="Bluhm B."/>
            <person name="Cannon C."/>
            <person name="Castanera R."/>
            <person name="Culley D."/>
            <person name="Daum C."/>
            <person name="Ezra D."/>
            <person name="Gonzalez J."/>
            <person name="Henrissat B."/>
            <person name="Kuo A."/>
            <person name="Liang C."/>
            <person name="Lipzen A."/>
            <person name="Lutzoni F."/>
            <person name="Magnuson J."/>
            <person name="Mondo S."/>
            <person name="Nolan M."/>
            <person name="Ohm R."/>
            <person name="Pangilinan J."/>
            <person name="Park H.-J."/>
            <person name="Ramirez L."/>
            <person name="Alfaro M."/>
            <person name="Sun H."/>
            <person name="Tritt A."/>
            <person name="Yoshinaga Y."/>
            <person name="Zwiers L.-H."/>
            <person name="Turgeon B."/>
            <person name="Goodwin S."/>
            <person name="Spatafora J."/>
            <person name="Crous P."/>
            <person name="Grigoriev I."/>
        </authorList>
    </citation>
    <scope>NUCLEOTIDE SEQUENCE</scope>
    <source>
        <strain evidence="1">CBS 525.71</strain>
    </source>
</reference>
<protein>
    <submittedName>
        <fullName evidence="1">Uncharacterized protein</fullName>
    </submittedName>
</protein>
<dbReference type="EMBL" id="MU006762">
    <property type="protein sequence ID" value="KAF2621111.1"/>
    <property type="molecule type" value="Genomic_DNA"/>
</dbReference>
<keyword evidence="2" id="KW-1185">Reference proteome</keyword>
<gene>
    <name evidence="1" type="ORF">BU25DRAFT_495981</name>
</gene>
<name>A0ACB6RGN0_9PLEO</name>
<evidence type="ECO:0000313" key="2">
    <source>
        <dbReference type="Proteomes" id="UP000799754"/>
    </source>
</evidence>
<comment type="caution">
    <text evidence="1">The sequence shown here is derived from an EMBL/GenBank/DDBJ whole genome shotgun (WGS) entry which is preliminary data.</text>
</comment>
<proteinExistence type="predicted"/>